<evidence type="ECO:0000313" key="3">
    <source>
        <dbReference type="Proteomes" id="UP000677305"/>
    </source>
</evidence>
<keyword evidence="3" id="KW-1185">Reference proteome</keyword>
<dbReference type="RefSeq" id="WP_212691190.1">
    <property type="nucleotide sequence ID" value="NZ_CP058561.1"/>
</dbReference>
<dbReference type="EMBL" id="CP058561">
    <property type="protein sequence ID" value="QUH31113.1"/>
    <property type="molecule type" value="Genomic_DNA"/>
</dbReference>
<evidence type="ECO:0000256" key="1">
    <source>
        <dbReference type="SAM" id="SignalP"/>
    </source>
</evidence>
<proteinExistence type="predicted"/>
<evidence type="ECO:0000313" key="2">
    <source>
        <dbReference type="EMBL" id="QUH31113.1"/>
    </source>
</evidence>
<keyword evidence="1" id="KW-0732">Signal</keyword>
<feature type="chain" id="PRO_5035235784" evidence="1">
    <location>
        <begin position="24"/>
        <end position="408"/>
    </location>
</feature>
<name>A0A8J8MDY1_9FIRM</name>
<dbReference type="AlphaFoldDB" id="A0A8J8MDY1"/>
<organism evidence="2 3">
    <name type="scientific">Vallitalea guaymasensis</name>
    <dbReference type="NCBI Taxonomy" id="1185412"/>
    <lineage>
        <taxon>Bacteria</taxon>
        <taxon>Bacillati</taxon>
        <taxon>Bacillota</taxon>
        <taxon>Clostridia</taxon>
        <taxon>Lachnospirales</taxon>
        <taxon>Vallitaleaceae</taxon>
        <taxon>Vallitalea</taxon>
    </lineage>
</organism>
<feature type="signal peptide" evidence="1">
    <location>
        <begin position="1"/>
        <end position="23"/>
    </location>
</feature>
<sequence>MKRNVLTLILLMTFILNFSNVNAKEEEKYLDKNSIKILAEYHINEYLERELNEEIIISDNEILLDDVTGKEIAYLVPFANEKGEQKGFMIIDSRINGYGVCEVNYNVEELDNILEKSKNEKLVYIFPNRIKTETEIKLKMKESSENKNIEKYILPESSALNIVDNIKIQSRKLNLINNNINKNIVTTDSTHEIVMLSGNPDLTFVPIKDGSKTYYGCNQAWFSSELGNEQGCGTAAAANIAYHMAAYVQGCSNLYKYSTSILDRPYFINHMEDVYDYVTPHTGILPGIPGVNDIKNKFLEYARSKNVYLYARIYDNPSYLDNIDKTSNFIKEGLSIDSPVAMMQHDDDDFTGDLNHFNWHWTTITKYFRNNATDDRFIAISSWGERYSFNLKLLVDAYPNTYIYFKKV</sequence>
<gene>
    <name evidence="2" type="ORF">HYG85_20185</name>
</gene>
<dbReference type="KEGG" id="vgu:HYG85_20185"/>
<protein>
    <submittedName>
        <fullName evidence="2">Uncharacterized protein</fullName>
    </submittedName>
</protein>
<dbReference type="Proteomes" id="UP000677305">
    <property type="component" value="Chromosome"/>
</dbReference>
<accession>A0A8J8MDY1</accession>
<reference evidence="2 3" key="1">
    <citation type="submission" date="2020-07" db="EMBL/GenBank/DDBJ databases">
        <title>Vallitalea guaymasensis genome.</title>
        <authorList>
            <person name="Postec A."/>
        </authorList>
    </citation>
    <scope>NUCLEOTIDE SEQUENCE [LARGE SCALE GENOMIC DNA]</scope>
    <source>
        <strain evidence="2 3">Ra1766G1</strain>
    </source>
</reference>